<name>A0A1G6EE48_9BACT</name>
<dbReference type="PANTHER" id="PTHR48108:SF34">
    <property type="entry name" value="CBS DOMAIN-CONTAINING PROTEIN YHCV"/>
    <property type="match status" value="1"/>
</dbReference>
<proteinExistence type="predicted"/>
<evidence type="ECO:0000256" key="2">
    <source>
        <dbReference type="PROSITE-ProRule" id="PRU00703"/>
    </source>
</evidence>
<dbReference type="InterPro" id="IPR014710">
    <property type="entry name" value="RmlC-like_jellyroll"/>
</dbReference>
<dbReference type="InterPro" id="IPR018490">
    <property type="entry name" value="cNMP-bd_dom_sf"/>
</dbReference>
<keyword evidence="1" id="KW-0677">Repeat</keyword>
<keyword evidence="2" id="KW-0129">CBS domain</keyword>
<dbReference type="SUPFAM" id="SSF54631">
    <property type="entry name" value="CBS-domain pair"/>
    <property type="match status" value="1"/>
</dbReference>
<dbReference type="CDD" id="cd05401">
    <property type="entry name" value="NT_GlnE_GlnD_like"/>
    <property type="match status" value="1"/>
</dbReference>
<dbReference type="PROSITE" id="PS50042">
    <property type="entry name" value="CNMP_BINDING_3"/>
    <property type="match status" value="1"/>
</dbReference>
<dbReference type="CDD" id="cd00038">
    <property type="entry name" value="CAP_ED"/>
    <property type="match status" value="1"/>
</dbReference>
<dbReference type="Pfam" id="PF00571">
    <property type="entry name" value="CBS"/>
    <property type="match status" value="2"/>
</dbReference>
<dbReference type="InterPro" id="IPR051462">
    <property type="entry name" value="CBS_domain-containing"/>
</dbReference>
<dbReference type="InterPro" id="IPR005105">
    <property type="entry name" value="GlnD_Uridyltrans_N"/>
</dbReference>
<evidence type="ECO:0000259" key="4">
    <source>
        <dbReference type="PROSITE" id="PS51371"/>
    </source>
</evidence>
<dbReference type="AlphaFoldDB" id="A0A1G6EE48"/>
<dbReference type="RefSeq" id="WP_092123034.1">
    <property type="nucleotide sequence ID" value="NZ_FMXO01000017.1"/>
</dbReference>
<dbReference type="SUPFAM" id="SSF51206">
    <property type="entry name" value="cAMP-binding domain-like"/>
    <property type="match status" value="1"/>
</dbReference>
<dbReference type="Gene3D" id="2.60.120.10">
    <property type="entry name" value="Jelly Rolls"/>
    <property type="match status" value="1"/>
</dbReference>
<dbReference type="InterPro" id="IPR000644">
    <property type="entry name" value="CBS_dom"/>
</dbReference>
<dbReference type="InterPro" id="IPR000595">
    <property type="entry name" value="cNMP-bd_dom"/>
</dbReference>
<feature type="domain" description="Cyclic nucleotide-binding" evidence="3">
    <location>
        <begin position="26"/>
        <end position="147"/>
    </location>
</feature>
<dbReference type="SMART" id="SM00100">
    <property type="entry name" value="cNMP"/>
    <property type="match status" value="1"/>
</dbReference>
<dbReference type="STRING" id="617002.SAMN05660653_02752"/>
<dbReference type="Pfam" id="PF10335">
    <property type="entry name" value="DUF294_C"/>
    <property type="match status" value="1"/>
</dbReference>
<evidence type="ECO:0000313" key="5">
    <source>
        <dbReference type="EMBL" id="SDB55225.1"/>
    </source>
</evidence>
<keyword evidence="6" id="KW-1185">Reference proteome</keyword>
<dbReference type="PROSITE" id="PS51371">
    <property type="entry name" value="CBS"/>
    <property type="match status" value="2"/>
</dbReference>
<evidence type="ECO:0000256" key="1">
    <source>
        <dbReference type="ARBA" id="ARBA00022737"/>
    </source>
</evidence>
<dbReference type="OrthoDB" id="9808528at2"/>
<dbReference type="PANTHER" id="PTHR48108">
    <property type="entry name" value="CBS DOMAIN-CONTAINING PROTEIN CBSX2, CHLOROPLASTIC"/>
    <property type="match status" value="1"/>
</dbReference>
<organism evidence="5 6">
    <name type="scientific">Desulfonatronum thiosulfatophilum</name>
    <dbReference type="NCBI Taxonomy" id="617002"/>
    <lineage>
        <taxon>Bacteria</taxon>
        <taxon>Pseudomonadati</taxon>
        <taxon>Thermodesulfobacteriota</taxon>
        <taxon>Desulfovibrionia</taxon>
        <taxon>Desulfovibrionales</taxon>
        <taxon>Desulfonatronaceae</taxon>
        <taxon>Desulfonatronum</taxon>
    </lineage>
</organism>
<dbReference type="SMART" id="SM00116">
    <property type="entry name" value="CBS"/>
    <property type="match status" value="2"/>
</dbReference>
<evidence type="ECO:0000259" key="3">
    <source>
        <dbReference type="PROSITE" id="PS50042"/>
    </source>
</evidence>
<dbReference type="CDD" id="cd04587">
    <property type="entry name" value="CBS_pair_CAP-ED_NT_Pol-beta-like_DUF294_assoc"/>
    <property type="match status" value="1"/>
</dbReference>
<dbReference type="GO" id="GO:0008773">
    <property type="term" value="F:[protein-PII] uridylyltransferase activity"/>
    <property type="evidence" value="ECO:0007669"/>
    <property type="project" value="InterPro"/>
</dbReference>
<gene>
    <name evidence="5" type="ORF">SAMN05660653_02752</name>
</gene>
<dbReference type="Pfam" id="PF00027">
    <property type="entry name" value="cNMP_binding"/>
    <property type="match status" value="1"/>
</dbReference>
<feature type="domain" description="CBS" evidence="4">
    <location>
        <begin position="179"/>
        <end position="237"/>
    </location>
</feature>
<dbReference type="EMBL" id="FMXO01000017">
    <property type="protein sequence ID" value="SDB55225.1"/>
    <property type="molecule type" value="Genomic_DNA"/>
</dbReference>
<evidence type="ECO:0000313" key="6">
    <source>
        <dbReference type="Proteomes" id="UP000198771"/>
    </source>
</evidence>
<reference evidence="5 6" key="1">
    <citation type="submission" date="2016-10" db="EMBL/GenBank/DDBJ databases">
        <authorList>
            <person name="de Groot N.N."/>
        </authorList>
    </citation>
    <scope>NUCLEOTIDE SEQUENCE [LARGE SCALE GENOMIC DNA]</scope>
    <source>
        <strain evidence="5 6">ASO4-2</strain>
    </source>
</reference>
<dbReference type="InterPro" id="IPR018821">
    <property type="entry name" value="DUF294_put_nucleoTrafse_sb-bd"/>
</dbReference>
<sequence>MFSQKAPQSHTLNSGVVLDFLRNTLPFNELPEEALEELAKDAALDFFPKGAVILTQGITEVTHLYLIQKGGVKLYLQDESGDVTLKDFRGEGNVFGALGIIRGAPASMTVETVEDTFCFLLNKKSFLALVQKDIRLAQYYLKSFSENYIHKSFSELRRQRLTPKGEGSLLLFSVPVTDLIKRDVEATPGTYSVQKAAEYMARLRIGSLLVEDAKGVVRGIITDKDLRSKVVAKGLEYRTPVREIMSSPVRTIPADAVCFDALLSMMTHQIHHLAVEDGGKIIGVITSHDIMVLQGQSPLYLFREILAQRTFEGLHEVSRHVPMVVRPLIEEGGKANNITRVITVLNDMILDRLLTMLQEKLGPAPVPFCWLLMGSEGRKEQTFRTDQDNALIYADPRDAQEADKAEQYFEKFSQLAIEHLVACGFPRCPGEIMASNPKWRLTYSGWRANFDRWVSVPEPQEVLHSTIFFDFRAGYGDKSLAERLRDHLTSSLKGKELFFRHLAQDCVTSRAPLSFFRNFIVERDGEHKNRLDLKSRGLVPFWDFARLMALRHGIRETNTLQRFKAVADGGHIPGELYSKSKEAYEFLMQMRLVHQLKLMESGVVPNNHVDPAKLSELEKQTLKGAFSVITSLQNYLKSSFKLNV</sequence>
<protein>
    <submittedName>
        <fullName evidence="5">CBS domain-containing protein</fullName>
    </submittedName>
</protein>
<dbReference type="Pfam" id="PF03445">
    <property type="entry name" value="DUF294"/>
    <property type="match status" value="1"/>
</dbReference>
<dbReference type="Gene3D" id="3.10.580.10">
    <property type="entry name" value="CBS-domain"/>
    <property type="match status" value="1"/>
</dbReference>
<dbReference type="InterPro" id="IPR046342">
    <property type="entry name" value="CBS_dom_sf"/>
</dbReference>
<dbReference type="Proteomes" id="UP000198771">
    <property type="component" value="Unassembled WGS sequence"/>
</dbReference>
<feature type="domain" description="CBS" evidence="4">
    <location>
        <begin position="245"/>
        <end position="301"/>
    </location>
</feature>
<accession>A0A1G6EE48</accession>